<keyword evidence="7" id="KW-1185">Reference proteome</keyword>
<dbReference type="Proteomes" id="UP000008312">
    <property type="component" value="Unassembled WGS sequence"/>
</dbReference>
<evidence type="ECO:0000313" key="7">
    <source>
        <dbReference type="Proteomes" id="UP000008312"/>
    </source>
</evidence>
<feature type="compositionally biased region" description="Basic residues" evidence="4">
    <location>
        <begin position="81"/>
        <end position="90"/>
    </location>
</feature>
<dbReference type="GO" id="GO:0003729">
    <property type="term" value="F:mRNA binding"/>
    <property type="evidence" value="ECO:0007669"/>
    <property type="project" value="TreeGrafter"/>
</dbReference>
<dbReference type="GO" id="GO:0002181">
    <property type="term" value="P:cytoplasmic translation"/>
    <property type="evidence" value="ECO:0007669"/>
    <property type="project" value="TreeGrafter"/>
</dbReference>
<dbReference type="GO" id="GO:0003735">
    <property type="term" value="F:structural constituent of ribosome"/>
    <property type="evidence" value="ECO:0007669"/>
    <property type="project" value="InterPro"/>
</dbReference>
<proteinExistence type="inferred from homology"/>
<dbReference type="PANTHER" id="PTHR10792">
    <property type="entry name" value="60S RIBOSOMAL PROTEIN L24"/>
    <property type="match status" value="1"/>
</dbReference>
<dbReference type="AlphaFoldDB" id="D8M927"/>
<dbReference type="InterPro" id="IPR038630">
    <property type="entry name" value="L24e/L24_sf"/>
</dbReference>
<dbReference type="OMA" id="PGHGKKM"/>
<dbReference type="Gene3D" id="2.30.170.20">
    <property type="entry name" value="Ribosomal protein L24e"/>
    <property type="match status" value="1"/>
</dbReference>
<evidence type="ECO:0000256" key="3">
    <source>
        <dbReference type="ARBA" id="ARBA00023274"/>
    </source>
</evidence>
<dbReference type="InterPro" id="IPR000988">
    <property type="entry name" value="Ribosomal_eL24-rel_N"/>
</dbReference>
<dbReference type="InParanoid" id="D8M927"/>
<dbReference type="Pfam" id="PF01246">
    <property type="entry name" value="Ribosomal_L24e"/>
    <property type="match status" value="1"/>
</dbReference>
<dbReference type="OrthoDB" id="1727108at2759"/>
<evidence type="ECO:0000256" key="1">
    <source>
        <dbReference type="ARBA" id="ARBA00005647"/>
    </source>
</evidence>
<dbReference type="InterPro" id="IPR056366">
    <property type="entry name" value="Ribosomal_eL24"/>
</dbReference>
<reference evidence="6" key="1">
    <citation type="submission" date="2010-02" db="EMBL/GenBank/DDBJ databases">
        <title>Sequencing and annotation of the Blastocystis hominis genome.</title>
        <authorList>
            <person name="Wincker P."/>
        </authorList>
    </citation>
    <scope>NUCLEOTIDE SEQUENCE</scope>
    <source>
        <strain evidence="6">Singapore isolate B</strain>
    </source>
</reference>
<feature type="region of interest" description="Disordered" evidence="4">
    <location>
        <begin position="71"/>
        <end position="91"/>
    </location>
</feature>
<dbReference type="GO" id="GO:0022625">
    <property type="term" value="C:cytosolic large ribosomal subunit"/>
    <property type="evidence" value="ECO:0007669"/>
    <property type="project" value="TreeGrafter"/>
</dbReference>
<dbReference type="SUPFAM" id="SSF57716">
    <property type="entry name" value="Glucocorticoid receptor-like (DNA-binding domain)"/>
    <property type="match status" value="1"/>
</dbReference>
<dbReference type="PANTHER" id="PTHR10792:SF1">
    <property type="entry name" value="RIBOSOMAL PROTEIN L24"/>
    <property type="match status" value="1"/>
</dbReference>
<name>D8M927_BLAHO</name>
<dbReference type="InterPro" id="IPR023442">
    <property type="entry name" value="Ribosomal_eL24_CS"/>
</dbReference>
<gene>
    <name evidence="6" type="ORF">GSBLH_T00004283001</name>
</gene>
<dbReference type="FunFam" id="2.30.170.20:FF:000003">
    <property type="entry name" value="60S ribosomal protein L24"/>
    <property type="match status" value="1"/>
</dbReference>
<keyword evidence="2" id="KW-0689">Ribosomal protein</keyword>
<keyword evidence="3" id="KW-0687">Ribonucleoprotein</keyword>
<dbReference type="FunCoup" id="D8M927">
    <property type="interactions" value="521"/>
</dbReference>
<evidence type="ECO:0000256" key="2">
    <source>
        <dbReference type="ARBA" id="ARBA00022980"/>
    </source>
</evidence>
<comment type="similarity">
    <text evidence="1">Belongs to the eukaryotic ribosomal protein eL24 family.</text>
</comment>
<sequence length="135" mass="15695">MIWSGVGWENLTSRRTLTCSFSEYKIYPGHGGMYIRKDGQPVHFLNHKCCSLGSQKKKPARIRWTTAWRRNNKKAEATEKSKRRSRKSFKVQKAIAGMSVSDIQKKRDQKTEIRNKSREAILAEIKNRKAKKANK</sequence>
<organism evidence="6">
    <name type="scientific">Blastocystis hominis</name>
    <dbReference type="NCBI Taxonomy" id="12968"/>
    <lineage>
        <taxon>Eukaryota</taxon>
        <taxon>Sar</taxon>
        <taxon>Stramenopiles</taxon>
        <taxon>Bigyra</taxon>
        <taxon>Opalozoa</taxon>
        <taxon>Opalinata</taxon>
        <taxon>Blastocystidae</taxon>
        <taxon>Blastocystis</taxon>
    </lineage>
</organism>
<accession>D8M927</accession>
<protein>
    <recommendedName>
        <fullName evidence="5">Large ribosomal subunit protein eL24-related N-terminal domain-containing protein</fullName>
    </recommendedName>
</protein>
<evidence type="ECO:0000256" key="4">
    <source>
        <dbReference type="SAM" id="MobiDB-lite"/>
    </source>
</evidence>
<feature type="domain" description="Large ribosomal subunit protein eL24-related N-terminal" evidence="5">
    <location>
        <begin position="15"/>
        <end position="78"/>
    </location>
</feature>
<evidence type="ECO:0000259" key="5">
    <source>
        <dbReference type="Pfam" id="PF01246"/>
    </source>
</evidence>
<dbReference type="PROSITE" id="PS01073">
    <property type="entry name" value="RIBOSOMAL_L24E"/>
    <property type="match status" value="1"/>
</dbReference>
<dbReference type="GeneID" id="24921319"/>
<dbReference type="RefSeq" id="XP_012898614.1">
    <property type="nucleotide sequence ID" value="XM_013043160.1"/>
</dbReference>
<dbReference type="CDD" id="cd00472">
    <property type="entry name" value="Ribosomal_L24e_L24"/>
    <property type="match status" value="1"/>
</dbReference>
<evidence type="ECO:0000313" key="6">
    <source>
        <dbReference type="EMBL" id="CBK24566.2"/>
    </source>
</evidence>
<dbReference type="EMBL" id="FN668688">
    <property type="protein sequence ID" value="CBK24566.2"/>
    <property type="molecule type" value="Genomic_DNA"/>
</dbReference>
<dbReference type="Gene3D" id="6.10.250.1270">
    <property type="match status" value="1"/>
</dbReference>